<dbReference type="RefSeq" id="WP_354016213.1">
    <property type="nucleotide sequence ID" value="NZ_JBEPMU010000017.1"/>
</dbReference>
<dbReference type="Pfam" id="PF06594">
    <property type="entry name" value="HCBP_related"/>
    <property type="match status" value="4"/>
</dbReference>
<comment type="caution">
    <text evidence="10">The sequence shown here is derived from an EMBL/GenBank/DDBJ whole genome shotgun (WGS) entry which is preliminary data.</text>
</comment>
<keyword evidence="8" id="KW-0472">Membrane</keyword>
<accession>A0ABV2K254</accession>
<evidence type="ECO:0000256" key="7">
    <source>
        <dbReference type="ARBA" id="ARBA00023026"/>
    </source>
</evidence>
<dbReference type="PANTHER" id="PTHR38340">
    <property type="entry name" value="S-LAYER PROTEIN"/>
    <property type="match status" value="1"/>
</dbReference>
<dbReference type="Proteomes" id="UP001549184">
    <property type="component" value="Unassembled WGS sequence"/>
</dbReference>
<dbReference type="InterPro" id="IPR011049">
    <property type="entry name" value="Serralysin-like_metalloprot_C"/>
</dbReference>
<organism evidence="10 11">
    <name type="scientific">Dyella japonica</name>
    <dbReference type="NCBI Taxonomy" id="231455"/>
    <lineage>
        <taxon>Bacteria</taxon>
        <taxon>Pseudomonadati</taxon>
        <taxon>Pseudomonadota</taxon>
        <taxon>Gammaproteobacteria</taxon>
        <taxon>Lysobacterales</taxon>
        <taxon>Rhodanobacteraceae</taxon>
        <taxon>Dyella</taxon>
    </lineage>
</organism>
<keyword evidence="7" id="KW-0843">Virulence</keyword>
<evidence type="ECO:0000256" key="2">
    <source>
        <dbReference type="ARBA" id="ARBA00004613"/>
    </source>
</evidence>
<dbReference type="InterPro" id="IPR018511">
    <property type="entry name" value="Hemolysin-typ_Ca-bd_CS"/>
</dbReference>
<evidence type="ECO:0000256" key="1">
    <source>
        <dbReference type="ARBA" id="ARBA00004370"/>
    </source>
</evidence>
<proteinExistence type="predicted"/>
<evidence type="ECO:0000256" key="6">
    <source>
        <dbReference type="ARBA" id="ARBA00022837"/>
    </source>
</evidence>
<feature type="non-terminal residue" evidence="10">
    <location>
        <position position="1"/>
    </location>
</feature>
<dbReference type="PRINTS" id="PR01488">
    <property type="entry name" value="RTXTOXINA"/>
</dbReference>
<evidence type="ECO:0000256" key="3">
    <source>
        <dbReference type="ARBA" id="ARBA00022525"/>
    </source>
</evidence>
<dbReference type="PROSITE" id="PS00330">
    <property type="entry name" value="HEMOLYSIN_CALCIUM"/>
    <property type="match status" value="3"/>
</dbReference>
<feature type="domain" description="Haemolysin-type calcium binding-related" evidence="9">
    <location>
        <begin position="483"/>
        <end position="530"/>
    </location>
</feature>
<dbReference type="PRINTS" id="PR00313">
    <property type="entry name" value="CABNDNGRPT"/>
</dbReference>
<dbReference type="Gene3D" id="2.150.10.10">
    <property type="entry name" value="Serralysin-like metalloprotease, C-terminal"/>
    <property type="match status" value="5"/>
</dbReference>
<evidence type="ECO:0000256" key="4">
    <source>
        <dbReference type="ARBA" id="ARBA00022656"/>
    </source>
</evidence>
<comment type="subcellular location">
    <subcellularLocation>
        <location evidence="1">Membrane</location>
    </subcellularLocation>
    <subcellularLocation>
        <location evidence="2">Secreted</location>
    </subcellularLocation>
</comment>
<evidence type="ECO:0000259" key="9">
    <source>
        <dbReference type="Pfam" id="PF06594"/>
    </source>
</evidence>
<reference evidence="10 11" key="1">
    <citation type="submission" date="2024-06" db="EMBL/GenBank/DDBJ databases">
        <title>Sorghum-associated microbial communities from plants grown in Nebraska, USA.</title>
        <authorList>
            <person name="Schachtman D."/>
        </authorList>
    </citation>
    <scope>NUCLEOTIDE SEQUENCE [LARGE SCALE GENOMIC DNA]</scope>
    <source>
        <strain evidence="10 11">1073</strain>
    </source>
</reference>
<dbReference type="SUPFAM" id="SSF51120">
    <property type="entry name" value="beta-Roll"/>
    <property type="match status" value="7"/>
</dbReference>
<keyword evidence="3" id="KW-0964">Secreted</keyword>
<dbReference type="PANTHER" id="PTHR38340:SF1">
    <property type="entry name" value="S-LAYER PROTEIN"/>
    <property type="match status" value="1"/>
</dbReference>
<keyword evidence="11" id="KW-1185">Reference proteome</keyword>
<dbReference type="InterPro" id="IPR010566">
    <property type="entry name" value="Haemolys_ca-bd"/>
</dbReference>
<evidence type="ECO:0000313" key="10">
    <source>
        <dbReference type="EMBL" id="MET3654902.1"/>
    </source>
</evidence>
<gene>
    <name evidence="10" type="ORF">ABIC75_004651</name>
</gene>
<dbReference type="InterPro" id="IPR050557">
    <property type="entry name" value="RTX_toxin/Mannuronan_C5-epim"/>
</dbReference>
<keyword evidence="4" id="KW-0800">Toxin</keyword>
<keyword evidence="6" id="KW-0106">Calcium</keyword>
<dbReference type="InterPro" id="IPR003995">
    <property type="entry name" value="RTX_toxin_determinant-A"/>
</dbReference>
<keyword evidence="5" id="KW-0677">Repeat</keyword>
<dbReference type="InterPro" id="IPR001343">
    <property type="entry name" value="Hemolysn_Ca-bd"/>
</dbReference>
<evidence type="ECO:0000256" key="8">
    <source>
        <dbReference type="ARBA" id="ARBA00023136"/>
    </source>
</evidence>
<feature type="domain" description="Haemolysin-type calcium binding-related" evidence="9">
    <location>
        <begin position="292"/>
        <end position="339"/>
    </location>
</feature>
<evidence type="ECO:0000256" key="5">
    <source>
        <dbReference type="ARBA" id="ARBA00022737"/>
    </source>
</evidence>
<protein>
    <submittedName>
        <fullName evidence="10">Ca2+-binding RTX toxin-like protein</fullName>
    </submittedName>
</protein>
<dbReference type="EMBL" id="JBEPMU010000017">
    <property type="protein sequence ID" value="MET3654902.1"/>
    <property type="molecule type" value="Genomic_DNA"/>
</dbReference>
<name>A0ABV2K254_9GAMM</name>
<feature type="domain" description="Haemolysin-type calcium binding-related" evidence="9">
    <location>
        <begin position="674"/>
        <end position="710"/>
    </location>
</feature>
<feature type="domain" description="Haemolysin-type calcium binding-related" evidence="9">
    <location>
        <begin position="101"/>
        <end position="148"/>
    </location>
</feature>
<dbReference type="Pfam" id="PF00353">
    <property type="entry name" value="HemolysinCabind"/>
    <property type="match status" value="10"/>
</dbReference>
<evidence type="ECO:0000313" key="11">
    <source>
        <dbReference type="Proteomes" id="UP001549184"/>
    </source>
</evidence>
<sequence length="752" mass="78652">TLLGGAGDDVLDGGTGSNRLEGGAGNDTLKVAYDANNNVFVGGTGDDVMYGSYGSDTYVFNLGDGKDTIVETSYYNGAVDTVAFGDGIRASDLQIIRRDRDLVFVHANGQDELAIRNWFSTANSSSTENAGALIERVTFADGTSWGLSDLHQQMLVQVGTSANDTLSGWIGSDLLVGGDGNDTLMGWEGNDTLLGGAGDDVLDGGTGSNRLEGGVGNDTLKVAYDANNNVFVGGTGDDVMYGSYGSDTYVFNLGDGKDTIVETSYYNGAVDTVAFGEGIRASDLQIIRRGRDLVFVHANGQDELTIRNWFSTANSSSTENAGALIERVTFADGTSWGLSDLHQQMLVQVGTSANDTLSGWTGSDLLVGGDGNDTLLGWEGNDTLLGGAGDDVLDGGTGSNRLEGGAGNDTLKVAYDANNNVFVGGTGDDVMYGSYGSDTYVFNLGDGKDTIVETSYYNGAVDTVAFGDGIRASDLQIIRRDRDLVFVHANGQDELAIRNWFSTANSSSTGNAGALIERVTFADGTSWGLSDLHQQMLVQIGTSANDTLSGWIGSDLLVGGDGNDTLMGWEGNDTLLGGAGDDVLDGGTGSNRLEGGAGNDTLKVAYDANNNVFVGGTGDDVMYGSYGSDTYVFNLGDGKDTIVETGAYNGATDTLLFGQDITADRLWFRRVGADLEVSIVGTQDSTTVKNWYGGAGYQIEQFKTADGSTLLSGQVNALVSAMASFTQPAANETYLPPDYADVLRPVIAANWH</sequence>